<gene>
    <name evidence="3" type="ORF">ACFPQ4_11810</name>
</gene>
<evidence type="ECO:0000256" key="1">
    <source>
        <dbReference type="SAM" id="Phobius"/>
    </source>
</evidence>
<dbReference type="SMART" id="SM00267">
    <property type="entry name" value="GGDEF"/>
    <property type="match status" value="1"/>
</dbReference>
<evidence type="ECO:0000259" key="2">
    <source>
        <dbReference type="PROSITE" id="PS50887"/>
    </source>
</evidence>
<dbReference type="CDD" id="cd01949">
    <property type="entry name" value="GGDEF"/>
    <property type="match status" value="1"/>
</dbReference>
<protein>
    <submittedName>
        <fullName evidence="3">GGDEF domain-containing protein</fullName>
        <ecNumber evidence="3">2.7.7.65</ecNumber>
    </submittedName>
</protein>
<keyword evidence="3" id="KW-0548">Nucleotidyltransferase</keyword>
<dbReference type="PANTHER" id="PTHR45138">
    <property type="entry name" value="REGULATORY COMPONENTS OF SENSORY TRANSDUCTION SYSTEM"/>
    <property type="match status" value="1"/>
</dbReference>
<proteinExistence type="predicted"/>
<feature type="transmembrane region" description="Helical" evidence="1">
    <location>
        <begin position="73"/>
        <end position="91"/>
    </location>
</feature>
<dbReference type="EC" id="2.7.7.65" evidence="3"/>
<dbReference type="InterPro" id="IPR043128">
    <property type="entry name" value="Rev_trsase/Diguanyl_cyclase"/>
</dbReference>
<dbReference type="Gene3D" id="3.30.70.270">
    <property type="match status" value="1"/>
</dbReference>
<dbReference type="SUPFAM" id="SSF55073">
    <property type="entry name" value="Nucleotide cyclase"/>
    <property type="match status" value="1"/>
</dbReference>
<evidence type="ECO:0000313" key="4">
    <source>
        <dbReference type="Proteomes" id="UP001596108"/>
    </source>
</evidence>
<dbReference type="GO" id="GO:0052621">
    <property type="term" value="F:diguanylate cyclase activity"/>
    <property type="evidence" value="ECO:0007669"/>
    <property type="project" value="UniProtKB-EC"/>
</dbReference>
<evidence type="ECO:0000313" key="3">
    <source>
        <dbReference type="EMBL" id="MFC5530112.1"/>
    </source>
</evidence>
<dbReference type="RefSeq" id="WP_378112047.1">
    <property type="nucleotide sequence ID" value="NZ_JBHSNC010000036.1"/>
</dbReference>
<dbReference type="NCBIfam" id="TIGR00254">
    <property type="entry name" value="GGDEF"/>
    <property type="match status" value="1"/>
</dbReference>
<sequence>MYIARPTIMLAIVGLLAESGIRWLPKHHDYIIISAIALFSIIITKINVSVEYLLFFLFIPIMVSIFYFQFKKLLYAVSCTAIDLFIFYVGDPSLQPAASAVDILTMTCILLIFSCVAFGVLARGREILIHLRTSYESNQELLVRTILMDKLAKTDALTETFNHMAYHEFMDHYVVQADNGRMNLHLAIIDIDDFKKVNDTYGHKAGDAVLKKMSTIIRSKVGANDIVARYGGEEFALIFTEKTFQEAYDTVEDIRKTAETTLHDVIQWKAVTISVGLSAYASGMGKDAFFVGADAAVYEAKRSGKNRTVLAKAGTVSAV</sequence>
<dbReference type="Proteomes" id="UP001596108">
    <property type="component" value="Unassembled WGS sequence"/>
</dbReference>
<feature type="domain" description="GGDEF" evidence="2">
    <location>
        <begin position="182"/>
        <end position="313"/>
    </location>
</feature>
<dbReference type="PANTHER" id="PTHR45138:SF24">
    <property type="entry name" value="DIGUANYLATE CYCLASE DGCC-RELATED"/>
    <property type="match status" value="1"/>
</dbReference>
<organism evidence="3 4">
    <name type="scientific">Cohnella yongneupensis</name>
    <dbReference type="NCBI Taxonomy" id="425006"/>
    <lineage>
        <taxon>Bacteria</taxon>
        <taxon>Bacillati</taxon>
        <taxon>Bacillota</taxon>
        <taxon>Bacilli</taxon>
        <taxon>Bacillales</taxon>
        <taxon>Paenibacillaceae</taxon>
        <taxon>Cohnella</taxon>
    </lineage>
</organism>
<dbReference type="PROSITE" id="PS50887">
    <property type="entry name" value="GGDEF"/>
    <property type="match status" value="1"/>
</dbReference>
<keyword evidence="1" id="KW-0472">Membrane</keyword>
<feature type="transmembrane region" description="Helical" evidence="1">
    <location>
        <begin position="52"/>
        <end position="68"/>
    </location>
</feature>
<keyword evidence="1" id="KW-1133">Transmembrane helix</keyword>
<feature type="transmembrane region" description="Helical" evidence="1">
    <location>
        <begin position="103"/>
        <end position="122"/>
    </location>
</feature>
<dbReference type="EMBL" id="JBHSNC010000036">
    <property type="protein sequence ID" value="MFC5530112.1"/>
    <property type="molecule type" value="Genomic_DNA"/>
</dbReference>
<keyword evidence="1" id="KW-0812">Transmembrane</keyword>
<reference evidence="4" key="1">
    <citation type="journal article" date="2019" name="Int. J. Syst. Evol. Microbiol.">
        <title>The Global Catalogue of Microorganisms (GCM) 10K type strain sequencing project: providing services to taxonomists for standard genome sequencing and annotation.</title>
        <authorList>
            <consortium name="The Broad Institute Genomics Platform"/>
            <consortium name="The Broad Institute Genome Sequencing Center for Infectious Disease"/>
            <person name="Wu L."/>
            <person name="Ma J."/>
        </authorList>
    </citation>
    <scope>NUCLEOTIDE SEQUENCE [LARGE SCALE GENOMIC DNA]</scope>
    <source>
        <strain evidence="4">CGMCC 1.18578</strain>
    </source>
</reference>
<dbReference type="Pfam" id="PF00990">
    <property type="entry name" value="GGDEF"/>
    <property type="match status" value="1"/>
</dbReference>
<name>A0ABW0R2X6_9BACL</name>
<dbReference type="InterPro" id="IPR050469">
    <property type="entry name" value="Diguanylate_Cyclase"/>
</dbReference>
<dbReference type="InterPro" id="IPR029787">
    <property type="entry name" value="Nucleotide_cyclase"/>
</dbReference>
<dbReference type="InterPro" id="IPR000160">
    <property type="entry name" value="GGDEF_dom"/>
</dbReference>
<accession>A0ABW0R2X6</accession>
<keyword evidence="3" id="KW-0808">Transferase</keyword>
<comment type="caution">
    <text evidence="3">The sequence shown here is derived from an EMBL/GenBank/DDBJ whole genome shotgun (WGS) entry which is preliminary data.</text>
</comment>
<keyword evidence="4" id="KW-1185">Reference proteome</keyword>